<dbReference type="PANTHER" id="PTHR30329:SF21">
    <property type="entry name" value="LIPOPROTEIN YIAD-RELATED"/>
    <property type="match status" value="1"/>
</dbReference>
<dbReference type="SUPFAM" id="SSF103088">
    <property type="entry name" value="OmpA-like"/>
    <property type="match status" value="1"/>
</dbReference>
<feature type="compositionally biased region" description="Polar residues" evidence="4">
    <location>
        <begin position="95"/>
        <end position="112"/>
    </location>
</feature>
<evidence type="ECO:0000259" key="6">
    <source>
        <dbReference type="Pfam" id="PF13677"/>
    </source>
</evidence>
<feature type="transmembrane region" description="Helical" evidence="5">
    <location>
        <begin position="31"/>
        <end position="50"/>
    </location>
</feature>
<dbReference type="Gene3D" id="3.30.1330.60">
    <property type="entry name" value="OmpA-like domain"/>
    <property type="match status" value="1"/>
</dbReference>
<protein>
    <submittedName>
        <fullName evidence="7">Chemotaxis protein MotB</fullName>
    </submittedName>
</protein>
<evidence type="ECO:0000256" key="1">
    <source>
        <dbReference type="ARBA" id="ARBA00004370"/>
    </source>
</evidence>
<dbReference type="InterPro" id="IPR036737">
    <property type="entry name" value="OmpA-like_sf"/>
</dbReference>
<name>A0A1W2A7E0_9RHOB</name>
<feature type="compositionally biased region" description="Acidic residues" evidence="4">
    <location>
        <begin position="118"/>
        <end position="128"/>
    </location>
</feature>
<dbReference type="InterPro" id="IPR050330">
    <property type="entry name" value="Bact_OuterMem_StrucFunc"/>
</dbReference>
<dbReference type="Proteomes" id="UP000192330">
    <property type="component" value="Unassembled WGS sequence"/>
</dbReference>
<dbReference type="OrthoDB" id="7170686at2"/>
<dbReference type="AlphaFoldDB" id="A0A1W2A7E0"/>
<evidence type="ECO:0000313" key="7">
    <source>
        <dbReference type="EMBL" id="SMC56584.1"/>
    </source>
</evidence>
<keyword evidence="3 5" id="KW-0472">Membrane</keyword>
<evidence type="ECO:0000313" key="8">
    <source>
        <dbReference type="Proteomes" id="UP000192330"/>
    </source>
</evidence>
<accession>A0A1W2A7E0</accession>
<dbReference type="GO" id="GO:0016020">
    <property type="term" value="C:membrane"/>
    <property type="evidence" value="ECO:0007669"/>
    <property type="project" value="UniProtKB-SubCell"/>
</dbReference>
<gene>
    <name evidence="7" type="ORF">SAMN06295998_102506</name>
</gene>
<dbReference type="InterPro" id="IPR025713">
    <property type="entry name" value="MotB-like_N_dom"/>
</dbReference>
<keyword evidence="8" id="KW-1185">Reference proteome</keyword>
<keyword evidence="2 5" id="KW-0812">Transmembrane</keyword>
<evidence type="ECO:0000256" key="4">
    <source>
        <dbReference type="SAM" id="MobiDB-lite"/>
    </source>
</evidence>
<dbReference type="PANTHER" id="PTHR30329">
    <property type="entry name" value="STATOR ELEMENT OF FLAGELLAR MOTOR COMPLEX"/>
    <property type="match status" value="1"/>
</dbReference>
<organism evidence="7 8">
    <name type="scientific">Primorskyibacter flagellatus</name>
    <dbReference type="NCBI Taxonomy" id="1387277"/>
    <lineage>
        <taxon>Bacteria</taxon>
        <taxon>Pseudomonadati</taxon>
        <taxon>Pseudomonadota</taxon>
        <taxon>Alphaproteobacteria</taxon>
        <taxon>Rhodobacterales</taxon>
        <taxon>Roseobacteraceae</taxon>
        <taxon>Primorskyibacter</taxon>
    </lineage>
</organism>
<sequence>MVAQTNASPVVIIKRKKVVAADGHHGGAWKVAYADFVTAMMAFFMLMWLLNATTEKQRQGIADYFSPTIAISRIAGGGDGNFGGNSIFTEDALPQTGTGSSSLRPTESNQARGWSDAGSDEDKDDAQDEQFAAVEEALLGRSGESMLADEMLRHIVTKVTDEGLVIEMHDLEETPLFTDDMEPTAMLESIVAALAEASKIVTNPVAIEGHVRSVPVVMTSRPVWDQSSARADAVRKLLESERLMPERFARLTGHADRDLANFNPMSVRNNRVEVIFLRTNI</sequence>
<reference evidence="7 8" key="1">
    <citation type="submission" date="2017-04" db="EMBL/GenBank/DDBJ databases">
        <authorList>
            <person name="Afonso C.L."/>
            <person name="Miller P.J."/>
            <person name="Scott M.A."/>
            <person name="Spackman E."/>
            <person name="Goraichik I."/>
            <person name="Dimitrov K.M."/>
            <person name="Suarez D.L."/>
            <person name="Swayne D.E."/>
        </authorList>
    </citation>
    <scope>NUCLEOTIDE SEQUENCE [LARGE SCALE GENOMIC DNA]</scope>
    <source>
        <strain evidence="7 8">CGMCC 1.12644</strain>
    </source>
</reference>
<dbReference type="STRING" id="1387277.SAMN06295998_102506"/>
<dbReference type="RefSeq" id="WP_084351040.1">
    <property type="nucleotide sequence ID" value="NZ_FWYD01000002.1"/>
</dbReference>
<proteinExistence type="predicted"/>
<comment type="subcellular location">
    <subcellularLocation>
        <location evidence="1">Membrane</location>
    </subcellularLocation>
</comment>
<feature type="domain" description="Motility protein B-like N-terminal" evidence="6">
    <location>
        <begin position="15"/>
        <end position="67"/>
    </location>
</feature>
<dbReference type="EMBL" id="FWYD01000002">
    <property type="protein sequence ID" value="SMC56584.1"/>
    <property type="molecule type" value="Genomic_DNA"/>
</dbReference>
<keyword evidence="5" id="KW-1133">Transmembrane helix</keyword>
<evidence type="ECO:0000256" key="5">
    <source>
        <dbReference type="SAM" id="Phobius"/>
    </source>
</evidence>
<dbReference type="Pfam" id="PF13677">
    <property type="entry name" value="MotB_plug"/>
    <property type="match status" value="1"/>
</dbReference>
<evidence type="ECO:0000256" key="2">
    <source>
        <dbReference type="ARBA" id="ARBA00022692"/>
    </source>
</evidence>
<feature type="region of interest" description="Disordered" evidence="4">
    <location>
        <begin position="86"/>
        <end position="128"/>
    </location>
</feature>
<evidence type="ECO:0000256" key="3">
    <source>
        <dbReference type="ARBA" id="ARBA00023136"/>
    </source>
</evidence>